<sequence>MGTVTNAATAAASTVQRAIFGSRAARDESTSHDDDPQHIGRSTAEASTVIDEPHQSRETTTDSDPFRHSTDAPEHDTSFPYSQRDRNELSAGSTEYNTNSSAFSEDLPEAADHKPNNPPTGDADNVSSLGGKDALKVHHGELGNRSTLGGTESGSTRNHSAPLGKTELGTKWLSNQPSGGLGKPELGKMEPVKDNHSADGISLGKTENNSTDLGKAEGKTEFGKTEFAKSAQSKTELGNFSDHSTNSNRNANTSDSLAGDSGRKELEPGHGTGIPHTSDLNASSKLGSDFISKPISTNETAGQSHLSRPSAASTTDEAPRIVAGVIGGGPGAAIEPSAGAQPTHEQQSTDKSLEEPSSSGDCSSAAAPNMGGLKPLGSGMKLDNGSHGEGTGEKYEKSTGLAADGGDFDATRPGAGREADRLLEEKGIHRAARGSTNLEEERAKKRHGLHDKAPGESQGSGSEHKGLTTKIKEKLHFGHH</sequence>
<dbReference type="Proteomes" id="UP000006911">
    <property type="component" value="Unassembled WGS sequence"/>
</dbReference>
<feature type="compositionally biased region" description="Basic and acidic residues" evidence="1">
    <location>
        <begin position="214"/>
        <end position="227"/>
    </location>
</feature>
<feature type="compositionally biased region" description="Polar residues" evidence="1">
    <location>
        <begin position="90"/>
        <end position="103"/>
    </location>
</feature>
<feature type="compositionally biased region" description="Basic and acidic residues" evidence="1">
    <location>
        <begin position="415"/>
        <end position="428"/>
    </location>
</feature>
<feature type="compositionally biased region" description="Polar residues" evidence="1">
    <location>
        <begin position="294"/>
        <end position="316"/>
    </location>
</feature>
<feature type="compositionally biased region" description="Basic and acidic residues" evidence="1">
    <location>
        <begin position="185"/>
        <end position="197"/>
    </location>
</feature>
<dbReference type="InParanoid" id="D5GLE2"/>
<feature type="compositionally biased region" description="Polar residues" evidence="1">
    <location>
        <begin position="230"/>
        <end position="256"/>
    </location>
</feature>
<dbReference type="RefSeq" id="XP_002841144.1">
    <property type="nucleotide sequence ID" value="XM_002841098.1"/>
</dbReference>
<evidence type="ECO:0000313" key="3">
    <source>
        <dbReference type="Proteomes" id="UP000006911"/>
    </source>
</evidence>
<organism evidence="2 3">
    <name type="scientific">Tuber melanosporum (strain Mel28)</name>
    <name type="common">Perigord black truffle</name>
    <dbReference type="NCBI Taxonomy" id="656061"/>
    <lineage>
        <taxon>Eukaryota</taxon>
        <taxon>Fungi</taxon>
        <taxon>Dikarya</taxon>
        <taxon>Ascomycota</taxon>
        <taxon>Pezizomycotina</taxon>
        <taxon>Pezizomycetes</taxon>
        <taxon>Pezizales</taxon>
        <taxon>Tuberaceae</taxon>
        <taxon>Tuber</taxon>
    </lineage>
</organism>
<feature type="compositionally biased region" description="Basic and acidic residues" evidence="1">
    <location>
        <begin position="384"/>
        <end position="397"/>
    </location>
</feature>
<dbReference type="AlphaFoldDB" id="D5GLE2"/>
<reference evidence="2 3" key="1">
    <citation type="journal article" date="2010" name="Nature">
        <title>Perigord black truffle genome uncovers evolutionary origins and mechanisms of symbiosis.</title>
        <authorList>
            <person name="Martin F."/>
            <person name="Kohler A."/>
            <person name="Murat C."/>
            <person name="Balestrini R."/>
            <person name="Coutinho P.M."/>
            <person name="Jaillon O."/>
            <person name="Montanini B."/>
            <person name="Morin E."/>
            <person name="Noel B."/>
            <person name="Percudani R."/>
            <person name="Porcel B."/>
            <person name="Rubini A."/>
            <person name="Amicucci A."/>
            <person name="Amselem J."/>
            <person name="Anthouard V."/>
            <person name="Arcioni S."/>
            <person name="Artiguenave F."/>
            <person name="Aury J.M."/>
            <person name="Ballario P."/>
            <person name="Bolchi A."/>
            <person name="Brenna A."/>
            <person name="Brun A."/>
            <person name="Buee M."/>
            <person name="Cantarel B."/>
            <person name="Chevalier G."/>
            <person name="Couloux A."/>
            <person name="Da Silva C."/>
            <person name="Denoeud F."/>
            <person name="Duplessis S."/>
            <person name="Ghignone S."/>
            <person name="Hilselberger B."/>
            <person name="Iotti M."/>
            <person name="Marcais B."/>
            <person name="Mello A."/>
            <person name="Miranda M."/>
            <person name="Pacioni G."/>
            <person name="Quesneville H."/>
            <person name="Riccioni C."/>
            <person name="Ruotolo R."/>
            <person name="Splivallo R."/>
            <person name="Stocchi V."/>
            <person name="Tisserant E."/>
            <person name="Viscomi A.R."/>
            <person name="Zambonelli A."/>
            <person name="Zampieri E."/>
            <person name="Henrissat B."/>
            <person name="Lebrun M.H."/>
            <person name="Paolocci F."/>
            <person name="Bonfante P."/>
            <person name="Ottonello S."/>
            <person name="Wincker P."/>
        </authorList>
    </citation>
    <scope>NUCLEOTIDE SEQUENCE [LARGE SCALE GENOMIC DNA]</scope>
    <source>
        <strain evidence="2 3">Mel28</strain>
    </source>
</reference>
<feature type="compositionally biased region" description="Basic and acidic residues" evidence="1">
    <location>
        <begin position="24"/>
        <end position="38"/>
    </location>
</feature>
<proteinExistence type="predicted"/>
<keyword evidence="3" id="KW-1185">Reference proteome</keyword>
<dbReference type="eggNOG" id="ENOG502SCA5">
    <property type="taxonomic scope" value="Eukaryota"/>
</dbReference>
<evidence type="ECO:0000313" key="2">
    <source>
        <dbReference type="EMBL" id="CAZ85335.1"/>
    </source>
</evidence>
<dbReference type="KEGG" id="tml:GSTUM_00010155001"/>
<accession>D5GLE2</accession>
<feature type="compositionally biased region" description="Polar residues" evidence="1">
    <location>
        <begin position="144"/>
        <end position="159"/>
    </location>
</feature>
<feature type="compositionally biased region" description="Basic and acidic residues" evidence="1">
    <location>
        <begin position="133"/>
        <end position="142"/>
    </location>
</feature>
<dbReference type="STRING" id="656061.D5GLE2"/>
<dbReference type="GeneID" id="9186079"/>
<feature type="compositionally biased region" description="Basic and acidic residues" evidence="1">
    <location>
        <begin position="51"/>
        <end position="88"/>
    </location>
</feature>
<dbReference type="EMBL" id="FN430348">
    <property type="protein sequence ID" value="CAZ85335.1"/>
    <property type="molecule type" value="Genomic_DNA"/>
</dbReference>
<gene>
    <name evidence="2" type="ORF">GSTUM_00010155001</name>
</gene>
<dbReference type="HOGENOM" id="CLU_568820_0_0_1"/>
<name>D5GLE2_TUBMM</name>
<feature type="region of interest" description="Disordered" evidence="1">
    <location>
        <begin position="21"/>
        <end position="480"/>
    </location>
</feature>
<feature type="compositionally biased region" description="Basic and acidic residues" evidence="1">
    <location>
        <begin position="462"/>
        <end position="480"/>
    </location>
</feature>
<protein>
    <submittedName>
        <fullName evidence="2">(Perigord truffle) hypothetical protein</fullName>
    </submittedName>
</protein>
<evidence type="ECO:0000256" key="1">
    <source>
        <dbReference type="SAM" id="MobiDB-lite"/>
    </source>
</evidence>